<dbReference type="EMBL" id="VIVL01000001">
    <property type="protein sequence ID" value="TWD91333.1"/>
    <property type="molecule type" value="Genomic_DNA"/>
</dbReference>
<evidence type="ECO:0000256" key="5">
    <source>
        <dbReference type="ARBA" id="ARBA00022723"/>
    </source>
</evidence>
<evidence type="ECO:0000256" key="12">
    <source>
        <dbReference type="NCBIfam" id="TIGR01064"/>
    </source>
</evidence>
<reference evidence="16 17" key="1">
    <citation type="submission" date="2019-06" db="EMBL/GenBank/DDBJ databases">
        <title>Sorghum-associated microbial communities from plants grown in Nebraska, USA.</title>
        <authorList>
            <person name="Schachtman D."/>
        </authorList>
    </citation>
    <scope>NUCLEOTIDE SEQUENCE [LARGE SCALE GENOMIC DNA]</scope>
    <source>
        <strain evidence="16 17">T529</strain>
    </source>
</reference>
<evidence type="ECO:0000313" key="17">
    <source>
        <dbReference type="Proteomes" id="UP000319722"/>
    </source>
</evidence>
<evidence type="ECO:0000256" key="9">
    <source>
        <dbReference type="ARBA" id="ARBA00022842"/>
    </source>
</evidence>
<protein>
    <recommendedName>
        <fullName evidence="3 12">Pyruvate kinase</fullName>
        <ecNumber evidence="3 12">2.7.1.40</ecNumber>
    </recommendedName>
</protein>
<keyword evidence="4 13" id="KW-0808">Transferase</keyword>
<evidence type="ECO:0000313" key="16">
    <source>
        <dbReference type="EMBL" id="TWD91333.1"/>
    </source>
</evidence>
<dbReference type="InterPro" id="IPR015795">
    <property type="entry name" value="Pyrv_Knase_C"/>
</dbReference>
<evidence type="ECO:0000256" key="7">
    <source>
        <dbReference type="ARBA" id="ARBA00022777"/>
    </source>
</evidence>
<gene>
    <name evidence="16" type="ORF">FB547_1011019</name>
</gene>
<dbReference type="SUPFAM" id="SSF50800">
    <property type="entry name" value="PK beta-barrel domain-like"/>
    <property type="match status" value="1"/>
</dbReference>
<dbReference type="RefSeq" id="WP_145740134.1">
    <property type="nucleotide sequence ID" value="NZ_VIVL01000001.1"/>
</dbReference>
<dbReference type="FunFam" id="2.40.33.10:FF:000001">
    <property type="entry name" value="Pyruvate kinase"/>
    <property type="match status" value="1"/>
</dbReference>
<proteinExistence type="inferred from homology"/>
<dbReference type="Gene3D" id="3.40.1380.20">
    <property type="entry name" value="Pyruvate kinase, C-terminal domain"/>
    <property type="match status" value="1"/>
</dbReference>
<keyword evidence="9 13" id="KW-0460">Magnesium</keyword>
<accession>A0A561CJF1</accession>
<dbReference type="NCBIfam" id="NF004886">
    <property type="entry name" value="PRK06247.1"/>
    <property type="match status" value="1"/>
</dbReference>
<dbReference type="GO" id="GO:0005524">
    <property type="term" value="F:ATP binding"/>
    <property type="evidence" value="ECO:0007669"/>
    <property type="project" value="UniProtKB-KW"/>
</dbReference>
<dbReference type="Gene3D" id="2.40.33.10">
    <property type="entry name" value="PK beta-barrel domain-like"/>
    <property type="match status" value="1"/>
</dbReference>
<evidence type="ECO:0000256" key="6">
    <source>
        <dbReference type="ARBA" id="ARBA00022741"/>
    </source>
</evidence>
<dbReference type="InterPro" id="IPR011037">
    <property type="entry name" value="Pyrv_Knase-like_insert_dom_sf"/>
</dbReference>
<keyword evidence="6" id="KW-0547">Nucleotide-binding</keyword>
<evidence type="ECO:0000256" key="3">
    <source>
        <dbReference type="ARBA" id="ARBA00012142"/>
    </source>
</evidence>
<sequence>MRRTRSAKIVATLGPATTDEPAIRALFERGVDVFRLNFSHGTQHDHARRLDTIRRLEKEFGRPIGVLLDLQGPKLRLGTFEGGRAQLDAGSRFRLDMDAASGNARRAPLLHPEIFAALQVGTDLLLDDGKLRLRVDSFGPDFAETTVLVGGPISDRKGVNVPSVVLPISPLTPKDLDDLACGLAMGVDWVALSFVQRPEDIEEARAIIGKRAWIMAKLEKPAAIDHLDAIVDLCDGVMVARGDLGVELPPERVPELQRLIVRACRKRGKPVVVATQMLESMIAAPVPTRAEVSDVATAVYDGVDAVMLSAESASGKYPLEAVAMMDRIISRVEADASYRIGIDATHEASLSTTADAVCASMRQVAALLAPAATVTYTSSGFTSLRAARERPAVPIISLTPDVATARRMAMVWGVHAVLVDDVHDVAEMIECACRNACTEGFASSGTDVVVVAGLPFGLSGTTNLLHVARIP</sequence>
<dbReference type="UniPathway" id="UPA00109">
    <property type="reaction ID" value="UER00188"/>
</dbReference>
<comment type="similarity">
    <text evidence="2 13">Belongs to the pyruvate kinase family.</text>
</comment>
<dbReference type="NCBIfam" id="TIGR01064">
    <property type="entry name" value="pyruv_kin"/>
    <property type="match status" value="1"/>
</dbReference>
<keyword evidence="10 13" id="KW-0324">Glycolysis</keyword>
<dbReference type="InterPro" id="IPR036918">
    <property type="entry name" value="Pyrv_Knase_C_sf"/>
</dbReference>
<dbReference type="PRINTS" id="PR01050">
    <property type="entry name" value="PYRUVTKNASE"/>
</dbReference>
<evidence type="ECO:0000259" key="15">
    <source>
        <dbReference type="Pfam" id="PF02887"/>
    </source>
</evidence>
<dbReference type="SUPFAM" id="SSF51621">
    <property type="entry name" value="Phosphoenolpyruvate/pyruvate domain"/>
    <property type="match status" value="1"/>
</dbReference>
<dbReference type="NCBIfam" id="NF004978">
    <property type="entry name" value="PRK06354.1"/>
    <property type="match status" value="1"/>
</dbReference>
<dbReference type="InterPro" id="IPR015793">
    <property type="entry name" value="Pyrv_Knase_brl"/>
</dbReference>
<comment type="catalytic activity">
    <reaction evidence="13">
        <text>pyruvate + ATP = phosphoenolpyruvate + ADP + H(+)</text>
        <dbReference type="Rhea" id="RHEA:18157"/>
        <dbReference type="ChEBI" id="CHEBI:15361"/>
        <dbReference type="ChEBI" id="CHEBI:15378"/>
        <dbReference type="ChEBI" id="CHEBI:30616"/>
        <dbReference type="ChEBI" id="CHEBI:58702"/>
        <dbReference type="ChEBI" id="CHEBI:456216"/>
        <dbReference type="EC" id="2.7.1.40"/>
    </reaction>
</comment>
<evidence type="ECO:0000259" key="14">
    <source>
        <dbReference type="Pfam" id="PF00224"/>
    </source>
</evidence>
<evidence type="ECO:0000256" key="2">
    <source>
        <dbReference type="ARBA" id="ARBA00008663"/>
    </source>
</evidence>
<feature type="domain" description="Pyruvate kinase barrel" evidence="14">
    <location>
        <begin position="5"/>
        <end position="322"/>
    </location>
</feature>
<organism evidence="16 17">
    <name type="scientific">Variovorax beijingensis</name>
    <dbReference type="NCBI Taxonomy" id="2496117"/>
    <lineage>
        <taxon>Bacteria</taxon>
        <taxon>Pseudomonadati</taxon>
        <taxon>Pseudomonadota</taxon>
        <taxon>Betaproteobacteria</taxon>
        <taxon>Burkholderiales</taxon>
        <taxon>Comamonadaceae</taxon>
        <taxon>Variovorax</taxon>
    </lineage>
</organism>
<dbReference type="Gene3D" id="3.20.20.60">
    <property type="entry name" value="Phosphoenolpyruvate-binding domains"/>
    <property type="match status" value="1"/>
</dbReference>
<dbReference type="GO" id="GO:0000287">
    <property type="term" value="F:magnesium ion binding"/>
    <property type="evidence" value="ECO:0007669"/>
    <property type="project" value="UniProtKB-UniRule"/>
</dbReference>
<keyword evidence="11 16" id="KW-0670">Pyruvate</keyword>
<name>A0A561CJF1_9BURK</name>
<dbReference type="EC" id="2.7.1.40" evidence="3 12"/>
<dbReference type="Proteomes" id="UP000319722">
    <property type="component" value="Unassembled WGS sequence"/>
</dbReference>
<evidence type="ECO:0000256" key="8">
    <source>
        <dbReference type="ARBA" id="ARBA00022840"/>
    </source>
</evidence>
<dbReference type="InterPro" id="IPR015813">
    <property type="entry name" value="Pyrv/PenolPyrv_kinase-like_dom"/>
</dbReference>
<evidence type="ECO:0000256" key="10">
    <source>
        <dbReference type="ARBA" id="ARBA00023152"/>
    </source>
</evidence>
<dbReference type="InterPro" id="IPR040442">
    <property type="entry name" value="Pyrv_kinase-like_dom_sf"/>
</dbReference>
<dbReference type="Pfam" id="PF02887">
    <property type="entry name" value="PK_C"/>
    <property type="match status" value="1"/>
</dbReference>
<dbReference type="GO" id="GO:0030955">
    <property type="term" value="F:potassium ion binding"/>
    <property type="evidence" value="ECO:0007669"/>
    <property type="project" value="UniProtKB-UniRule"/>
</dbReference>
<keyword evidence="8" id="KW-0067">ATP-binding</keyword>
<dbReference type="GO" id="GO:0016301">
    <property type="term" value="F:kinase activity"/>
    <property type="evidence" value="ECO:0007669"/>
    <property type="project" value="UniProtKB-KW"/>
</dbReference>
<dbReference type="AlphaFoldDB" id="A0A561CJF1"/>
<dbReference type="InterPro" id="IPR001697">
    <property type="entry name" value="Pyr_Knase"/>
</dbReference>
<comment type="caution">
    <text evidence="16">The sequence shown here is derived from an EMBL/GenBank/DDBJ whole genome shotgun (WGS) entry which is preliminary data.</text>
</comment>
<comment type="pathway">
    <text evidence="1 13">Carbohydrate degradation; glycolysis; pyruvate from D-glyceraldehyde 3-phosphate: step 5/5.</text>
</comment>
<dbReference type="PANTHER" id="PTHR11817">
    <property type="entry name" value="PYRUVATE KINASE"/>
    <property type="match status" value="1"/>
</dbReference>
<evidence type="ECO:0000256" key="1">
    <source>
        <dbReference type="ARBA" id="ARBA00004997"/>
    </source>
</evidence>
<evidence type="ECO:0000256" key="13">
    <source>
        <dbReference type="RuleBase" id="RU000504"/>
    </source>
</evidence>
<feature type="domain" description="Pyruvate kinase C-terminal" evidence="15">
    <location>
        <begin position="355"/>
        <end position="467"/>
    </location>
</feature>
<dbReference type="NCBIfam" id="NF004491">
    <property type="entry name" value="PRK05826.1"/>
    <property type="match status" value="1"/>
</dbReference>
<dbReference type="OrthoDB" id="9812123at2"/>
<dbReference type="SUPFAM" id="SSF52935">
    <property type="entry name" value="PK C-terminal domain-like"/>
    <property type="match status" value="1"/>
</dbReference>
<keyword evidence="5" id="KW-0479">Metal-binding</keyword>
<dbReference type="GO" id="GO:0004743">
    <property type="term" value="F:pyruvate kinase activity"/>
    <property type="evidence" value="ECO:0007669"/>
    <property type="project" value="UniProtKB-UniRule"/>
</dbReference>
<dbReference type="Pfam" id="PF00224">
    <property type="entry name" value="PK"/>
    <property type="match status" value="1"/>
</dbReference>
<dbReference type="InterPro" id="IPR015806">
    <property type="entry name" value="Pyrv_Knase_insert_dom_sf"/>
</dbReference>
<evidence type="ECO:0000256" key="4">
    <source>
        <dbReference type="ARBA" id="ARBA00022679"/>
    </source>
</evidence>
<keyword evidence="7 13" id="KW-0418">Kinase</keyword>
<evidence type="ECO:0000256" key="11">
    <source>
        <dbReference type="ARBA" id="ARBA00023317"/>
    </source>
</evidence>